<keyword evidence="1" id="KW-1133">Transmembrane helix</keyword>
<evidence type="ECO:0000313" key="4">
    <source>
        <dbReference type="Proteomes" id="UP000305067"/>
    </source>
</evidence>
<evidence type="ECO:0000313" key="3">
    <source>
        <dbReference type="EMBL" id="TFK96019.1"/>
    </source>
</evidence>
<keyword evidence="4" id="KW-1185">Reference proteome</keyword>
<keyword evidence="1" id="KW-0812">Transmembrane</keyword>
<protein>
    <recommendedName>
        <fullName evidence="2">DUF6535 domain-containing protein</fullName>
    </recommendedName>
</protein>
<dbReference type="InterPro" id="IPR045338">
    <property type="entry name" value="DUF6535"/>
</dbReference>
<organism evidence="3 4">
    <name type="scientific">Pterulicium gracile</name>
    <dbReference type="NCBI Taxonomy" id="1884261"/>
    <lineage>
        <taxon>Eukaryota</taxon>
        <taxon>Fungi</taxon>
        <taxon>Dikarya</taxon>
        <taxon>Basidiomycota</taxon>
        <taxon>Agaricomycotina</taxon>
        <taxon>Agaricomycetes</taxon>
        <taxon>Agaricomycetidae</taxon>
        <taxon>Agaricales</taxon>
        <taxon>Pleurotineae</taxon>
        <taxon>Pterulaceae</taxon>
        <taxon>Pterulicium</taxon>
    </lineage>
</organism>
<feature type="non-terminal residue" evidence="3">
    <location>
        <position position="1"/>
    </location>
</feature>
<accession>A0A5C3Q4R9</accession>
<dbReference type="Proteomes" id="UP000305067">
    <property type="component" value="Unassembled WGS sequence"/>
</dbReference>
<dbReference type="EMBL" id="ML178868">
    <property type="protein sequence ID" value="TFK96019.1"/>
    <property type="molecule type" value="Genomic_DNA"/>
</dbReference>
<feature type="transmembrane region" description="Helical" evidence="1">
    <location>
        <begin position="46"/>
        <end position="71"/>
    </location>
</feature>
<evidence type="ECO:0000256" key="1">
    <source>
        <dbReference type="SAM" id="Phobius"/>
    </source>
</evidence>
<feature type="domain" description="DUF6535" evidence="2">
    <location>
        <begin position="22"/>
        <end position="205"/>
    </location>
</feature>
<keyword evidence="1" id="KW-0472">Membrane</keyword>
<sequence>DYDKKYPADEPGKEKEPGARIWRVYMDEAGQFDLDMVENMRDTVDVILVFAGLFSAIVTTLVVFTATALQLDHPKVTNLLLMELIALQRVALTNSSIEQVTSSLLNAESASNSTAEPADYWINGLWFTSLAFNLSTALIAVLVKQWIQAYVAPTFQGTPKAQAEVRHFRYRGLEAWHVPVIIGLLPTLLHLSLFLFFAGLVVFLVTLDITIAVVVAVITSIACIAYIIANLLPLAFAGCPHRTPLSTYAFFVLHAYKK</sequence>
<evidence type="ECO:0000259" key="2">
    <source>
        <dbReference type="Pfam" id="PF20153"/>
    </source>
</evidence>
<feature type="transmembrane region" description="Helical" evidence="1">
    <location>
        <begin position="120"/>
        <end position="143"/>
    </location>
</feature>
<dbReference type="AlphaFoldDB" id="A0A5C3Q4R9"/>
<gene>
    <name evidence="3" type="ORF">BDV98DRAFT_516535</name>
</gene>
<feature type="transmembrane region" description="Helical" evidence="1">
    <location>
        <begin position="209"/>
        <end position="232"/>
    </location>
</feature>
<dbReference type="Pfam" id="PF20153">
    <property type="entry name" value="DUF6535"/>
    <property type="match status" value="1"/>
</dbReference>
<proteinExistence type="predicted"/>
<reference evidence="3 4" key="1">
    <citation type="journal article" date="2019" name="Nat. Ecol. Evol.">
        <title>Megaphylogeny resolves global patterns of mushroom evolution.</title>
        <authorList>
            <person name="Varga T."/>
            <person name="Krizsan K."/>
            <person name="Foldi C."/>
            <person name="Dima B."/>
            <person name="Sanchez-Garcia M."/>
            <person name="Sanchez-Ramirez S."/>
            <person name="Szollosi G.J."/>
            <person name="Szarkandi J.G."/>
            <person name="Papp V."/>
            <person name="Albert L."/>
            <person name="Andreopoulos W."/>
            <person name="Angelini C."/>
            <person name="Antonin V."/>
            <person name="Barry K.W."/>
            <person name="Bougher N.L."/>
            <person name="Buchanan P."/>
            <person name="Buyck B."/>
            <person name="Bense V."/>
            <person name="Catcheside P."/>
            <person name="Chovatia M."/>
            <person name="Cooper J."/>
            <person name="Damon W."/>
            <person name="Desjardin D."/>
            <person name="Finy P."/>
            <person name="Geml J."/>
            <person name="Haridas S."/>
            <person name="Hughes K."/>
            <person name="Justo A."/>
            <person name="Karasinski D."/>
            <person name="Kautmanova I."/>
            <person name="Kiss B."/>
            <person name="Kocsube S."/>
            <person name="Kotiranta H."/>
            <person name="LaButti K.M."/>
            <person name="Lechner B.E."/>
            <person name="Liimatainen K."/>
            <person name="Lipzen A."/>
            <person name="Lukacs Z."/>
            <person name="Mihaltcheva S."/>
            <person name="Morgado L.N."/>
            <person name="Niskanen T."/>
            <person name="Noordeloos M.E."/>
            <person name="Ohm R.A."/>
            <person name="Ortiz-Santana B."/>
            <person name="Ovrebo C."/>
            <person name="Racz N."/>
            <person name="Riley R."/>
            <person name="Savchenko A."/>
            <person name="Shiryaev A."/>
            <person name="Soop K."/>
            <person name="Spirin V."/>
            <person name="Szebenyi C."/>
            <person name="Tomsovsky M."/>
            <person name="Tulloss R.E."/>
            <person name="Uehling J."/>
            <person name="Grigoriev I.V."/>
            <person name="Vagvolgyi C."/>
            <person name="Papp T."/>
            <person name="Martin F.M."/>
            <person name="Miettinen O."/>
            <person name="Hibbett D.S."/>
            <person name="Nagy L.G."/>
        </authorList>
    </citation>
    <scope>NUCLEOTIDE SEQUENCE [LARGE SCALE GENOMIC DNA]</scope>
    <source>
        <strain evidence="3 4">CBS 309.79</strain>
    </source>
</reference>
<feature type="transmembrane region" description="Helical" evidence="1">
    <location>
        <begin position="176"/>
        <end position="203"/>
    </location>
</feature>
<name>A0A5C3Q4R9_9AGAR</name>